<evidence type="ECO:0000313" key="1">
    <source>
        <dbReference type="EMBL" id="NLV13952.1"/>
    </source>
</evidence>
<dbReference type="EMBL" id="WOWA01000004">
    <property type="protein sequence ID" value="NLV13952.1"/>
    <property type="molecule type" value="Genomic_DNA"/>
</dbReference>
<name>A0A847U6P9_HALAR</name>
<organism evidence="1 2">
    <name type="scientific">Haloarcula argentinensis</name>
    <dbReference type="NCBI Taxonomy" id="43776"/>
    <lineage>
        <taxon>Archaea</taxon>
        <taxon>Methanobacteriati</taxon>
        <taxon>Methanobacteriota</taxon>
        <taxon>Stenosarchaea group</taxon>
        <taxon>Halobacteria</taxon>
        <taxon>Halobacteriales</taxon>
        <taxon>Haloarculaceae</taxon>
        <taxon>Haloarcula</taxon>
    </lineage>
</organism>
<dbReference type="Proteomes" id="UP000641625">
    <property type="component" value="Unassembled WGS sequence"/>
</dbReference>
<accession>A0A847U6P9</accession>
<evidence type="ECO:0000313" key="2">
    <source>
        <dbReference type="Proteomes" id="UP000641625"/>
    </source>
</evidence>
<reference evidence="1" key="1">
    <citation type="submission" date="2019-12" db="EMBL/GenBank/DDBJ databases">
        <title>Whole genome sequencing of Haloarcula argentinensis strain pws5.</title>
        <authorList>
            <person name="Verma D.K."/>
            <person name="Gopal K."/>
            <person name="Prasad E.S."/>
        </authorList>
    </citation>
    <scope>NUCLEOTIDE SEQUENCE</scope>
    <source>
        <strain evidence="1">Pws5</strain>
    </source>
</reference>
<proteinExistence type="predicted"/>
<gene>
    <name evidence="1" type="ORF">GOC77_11785</name>
</gene>
<dbReference type="RefSeq" id="WP_170097386.1">
    <property type="nucleotide sequence ID" value="NZ_WOWA01000004.1"/>
</dbReference>
<protein>
    <submittedName>
        <fullName evidence="1">Uncharacterized protein</fullName>
    </submittedName>
</protein>
<comment type="caution">
    <text evidence="1">The sequence shown here is derived from an EMBL/GenBank/DDBJ whole genome shotgun (WGS) entry which is preliminary data.</text>
</comment>
<sequence>MQDYIASTEKSTVPDGAALVGTDSEGRTHYYMAAAAYDERVFVVDGDAVQVFDLAGTGRDIDDWVRHVEAWDDLRYDEGFGEMLARCMEACA</sequence>
<dbReference type="AlphaFoldDB" id="A0A847U6P9"/>